<accession>A0A444V5Z3</accession>
<dbReference type="AlphaFoldDB" id="A0A444V5Z3"/>
<proteinExistence type="predicted"/>
<dbReference type="GO" id="GO:0017124">
    <property type="term" value="F:SH3 domain binding"/>
    <property type="evidence" value="ECO:0007669"/>
    <property type="project" value="TreeGrafter"/>
</dbReference>
<comment type="caution">
    <text evidence="2">The sequence shown here is derived from an EMBL/GenBank/DDBJ whole genome shotgun (WGS) entry which is preliminary data.</text>
</comment>
<dbReference type="Gene3D" id="2.30.29.30">
    <property type="entry name" value="Pleckstrin-homology domain (PH domain)/Phosphotyrosine-binding domain (PTB)"/>
    <property type="match status" value="1"/>
</dbReference>
<dbReference type="InterPro" id="IPR000697">
    <property type="entry name" value="WH1/EVH1_dom"/>
</dbReference>
<dbReference type="GO" id="GO:0001843">
    <property type="term" value="P:neural tube closure"/>
    <property type="evidence" value="ECO:0007669"/>
    <property type="project" value="TreeGrafter"/>
</dbReference>
<dbReference type="GO" id="GO:0030036">
    <property type="term" value="P:actin cytoskeleton organization"/>
    <property type="evidence" value="ECO:0007669"/>
    <property type="project" value="TreeGrafter"/>
</dbReference>
<organism evidence="2 3">
    <name type="scientific">Acipenser ruthenus</name>
    <name type="common">Sterlet sturgeon</name>
    <dbReference type="NCBI Taxonomy" id="7906"/>
    <lineage>
        <taxon>Eukaryota</taxon>
        <taxon>Metazoa</taxon>
        <taxon>Chordata</taxon>
        <taxon>Craniata</taxon>
        <taxon>Vertebrata</taxon>
        <taxon>Euteleostomi</taxon>
        <taxon>Actinopterygii</taxon>
        <taxon>Chondrostei</taxon>
        <taxon>Acipenseriformes</taxon>
        <taxon>Acipenseridae</taxon>
        <taxon>Acipenser</taxon>
    </lineage>
</organism>
<dbReference type="PANTHER" id="PTHR11202:SF12">
    <property type="entry name" value="VASODILATOR-STIMULATED PHOSPHOPROTEIN"/>
    <property type="match status" value="1"/>
</dbReference>
<evidence type="ECO:0000313" key="2">
    <source>
        <dbReference type="EMBL" id="RXM95846.1"/>
    </source>
</evidence>
<dbReference type="SMART" id="SM00461">
    <property type="entry name" value="WH1"/>
    <property type="match status" value="1"/>
</dbReference>
<dbReference type="Proteomes" id="UP000289886">
    <property type="component" value="Unassembled WGS sequence"/>
</dbReference>
<dbReference type="GO" id="GO:0007411">
    <property type="term" value="P:axon guidance"/>
    <property type="evidence" value="ECO:0007669"/>
    <property type="project" value="TreeGrafter"/>
</dbReference>
<feature type="domain" description="WH1" evidence="1">
    <location>
        <begin position="1"/>
        <end position="100"/>
    </location>
</feature>
<evidence type="ECO:0000313" key="3">
    <source>
        <dbReference type="Proteomes" id="UP000289886"/>
    </source>
</evidence>
<sequence>MIYDDGSKKWLPAGTGAPVLSRVQIYHSPAGNSFRVVGRKMQPDQQVVINCPIIKGLKYNQATPNFHQWRDARQVWGLNFSNKEEAVVFANSMNQALETLSAGESGETGGRGEA</sequence>
<dbReference type="PROSITE" id="PS50229">
    <property type="entry name" value="WH1"/>
    <property type="match status" value="1"/>
</dbReference>
<dbReference type="GO" id="GO:0030838">
    <property type="term" value="P:positive regulation of actin filament polymerization"/>
    <property type="evidence" value="ECO:0007669"/>
    <property type="project" value="TreeGrafter"/>
</dbReference>
<dbReference type="PANTHER" id="PTHR11202">
    <property type="entry name" value="SPROUTY-RELATED, EVH1 DOMAIN-CONTAINING PROTEIN FAMILY MEMBER"/>
    <property type="match status" value="1"/>
</dbReference>
<dbReference type="CDD" id="cd01207">
    <property type="entry name" value="EVH1_Ena_VASP-like"/>
    <property type="match status" value="1"/>
</dbReference>
<dbReference type="SUPFAM" id="SSF50729">
    <property type="entry name" value="PH domain-like"/>
    <property type="match status" value="1"/>
</dbReference>
<dbReference type="Pfam" id="PF00568">
    <property type="entry name" value="WH1"/>
    <property type="match status" value="1"/>
</dbReference>
<name>A0A444V5Z3_ACIRT</name>
<dbReference type="EMBL" id="SCEB01002055">
    <property type="protein sequence ID" value="RXM95846.1"/>
    <property type="molecule type" value="Genomic_DNA"/>
</dbReference>
<dbReference type="GO" id="GO:0005522">
    <property type="term" value="F:profilin binding"/>
    <property type="evidence" value="ECO:0007669"/>
    <property type="project" value="TreeGrafter"/>
</dbReference>
<reference evidence="2 3" key="1">
    <citation type="submission" date="2019-01" db="EMBL/GenBank/DDBJ databases">
        <title>Draft Genome and Complete Hox-Cluster Characterization of the Sterlet Sturgeon (Acipenser ruthenus).</title>
        <authorList>
            <person name="Wei Q."/>
        </authorList>
    </citation>
    <scope>NUCLEOTIDE SEQUENCE [LARGE SCALE GENOMIC DNA]</scope>
    <source>
        <strain evidence="2">WHYD16114868_AA</strain>
        <tissue evidence="2">Blood</tissue>
    </source>
</reference>
<protein>
    <submittedName>
        <fullName evidence="2">Vasodilator-stimulated phosphoprotein</fullName>
    </submittedName>
</protein>
<keyword evidence="3" id="KW-1185">Reference proteome</keyword>
<dbReference type="InterPro" id="IPR011993">
    <property type="entry name" value="PH-like_dom_sf"/>
</dbReference>
<evidence type="ECO:0000259" key="1">
    <source>
        <dbReference type="PROSITE" id="PS50229"/>
    </source>
</evidence>
<gene>
    <name evidence="2" type="ORF">EOD39_16401</name>
</gene>